<protein>
    <submittedName>
        <fullName evidence="3">Uncharacterized protein</fullName>
    </submittedName>
</protein>
<evidence type="ECO:0000256" key="2">
    <source>
        <dbReference type="SAM" id="Phobius"/>
    </source>
</evidence>
<gene>
    <name evidence="3" type="ORF">WG66_15457</name>
</gene>
<dbReference type="AlphaFoldDB" id="A0A0W0F6R1"/>
<feature type="transmembrane region" description="Helical" evidence="2">
    <location>
        <begin position="150"/>
        <end position="172"/>
    </location>
</feature>
<sequence length="173" mass="17741">MVKTIAFLLVHSSRPQPEPNSNTSFQQFGHGGQTLTGDDAFPSTTTLSDATLVPIGTASQGTTFLYVEAQDEIQGTTSTFVASASGNRVLATGLAQACHYTASDSGECEVGRVQRGVTQMFTTTGDPFDVVAPISASGEVESGSNASYRVLGYSGSFGAVFAGVVAGVALALM</sequence>
<organism evidence="3 4">
    <name type="scientific">Moniliophthora roreri</name>
    <name type="common">Frosty pod rot fungus</name>
    <name type="synonym">Monilia roreri</name>
    <dbReference type="NCBI Taxonomy" id="221103"/>
    <lineage>
        <taxon>Eukaryota</taxon>
        <taxon>Fungi</taxon>
        <taxon>Dikarya</taxon>
        <taxon>Basidiomycota</taxon>
        <taxon>Agaricomycotina</taxon>
        <taxon>Agaricomycetes</taxon>
        <taxon>Agaricomycetidae</taxon>
        <taxon>Agaricales</taxon>
        <taxon>Marasmiineae</taxon>
        <taxon>Marasmiaceae</taxon>
        <taxon>Moniliophthora</taxon>
    </lineage>
</organism>
<keyword evidence="2" id="KW-0812">Transmembrane</keyword>
<dbReference type="EMBL" id="LATX01002273">
    <property type="protein sequence ID" value="KTB31976.1"/>
    <property type="molecule type" value="Genomic_DNA"/>
</dbReference>
<name>A0A0W0F6R1_MONRR</name>
<evidence type="ECO:0000256" key="1">
    <source>
        <dbReference type="SAM" id="MobiDB-lite"/>
    </source>
</evidence>
<comment type="caution">
    <text evidence="3">The sequence shown here is derived from an EMBL/GenBank/DDBJ whole genome shotgun (WGS) entry which is preliminary data.</text>
</comment>
<accession>A0A0W0F6R1</accession>
<feature type="region of interest" description="Disordered" evidence="1">
    <location>
        <begin position="12"/>
        <end position="34"/>
    </location>
</feature>
<evidence type="ECO:0000313" key="3">
    <source>
        <dbReference type="EMBL" id="KTB31976.1"/>
    </source>
</evidence>
<evidence type="ECO:0000313" key="4">
    <source>
        <dbReference type="Proteomes" id="UP000054988"/>
    </source>
</evidence>
<dbReference type="Proteomes" id="UP000054988">
    <property type="component" value="Unassembled WGS sequence"/>
</dbReference>
<proteinExistence type="predicted"/>
<keyword evidence="2" id="KW-1133">Transmembrane helix</keyword>
<reference evidence="3 4" key="1">
    <citation type="submission" date="2015-12" db="EMBL/GenBank/DDBJ databases">
        <title>Draft genome sequence of Moniliophthora roreri, the causal agent of frosty pod rot of cacao.</title>
        <authorList>
            <person name="Aime M.C."/>
            <person name="Diaz-Valderrama J.R."/>
            <person name="Kijpornyongpan T."/>
            <person name="Phillips-Mora W."/>
        </authorList>
    </citation>
    <scope>NUCLEOTIDE SEQUENCE [LARGE SCALE GENOMIC DNA]</scope>
    <source>
        <strain evidence="3 4">MCA 2952</strain>
    </source>
</reference>
<feature type="compositionally biased region" description="Polar residues" evidence="1">
    <location>
        <begin position="13"/>
        <end position="27"/>
    </location>
</feature>
<keyword evidence="2" id="KW-0472">Membrane</keyword>